<dbReference type="PANTHER" id="PTHR37313">
    <property type="entry name" value="UPF0749 PROTEIN RV1825"/>
    <property type="match status" value="1"/>
</dbReference>
<dbReference type="PANTHER" id="PTHR37313:SF2">
    <property type="entry name" value="UPF0749 PROTEIN YLXX"/>
    <property type="match status" value="1"/>
</dbReference>
<organism evidence="2">
    <name type="scientific">hydrocarbon metagenome</name>
    <dbReference type="NCBI Taxonomy" id="938273"/>
    <lineage>
        <taxon>unclassified sequences</taxon>
        <taxon>metagenomes</taxon>
        <taxon>ecological metagenomes</taxon>
    </lineage>
</organism>
<dbReference type="Gene3D" id="3.30.70.1880">
    <property type="entry name" value="Protein of unknown function DUF881"/>
    <property type="match status" value="1"/>
</dbReference>
<gene>
    <name evidence="2" type="ORF">ASZ90_019000</name>
</gene>
<accession>A0A0W8E4K1</accession>
<name>A0A0W8E4K1_9ZZZZ</name>
<dbReference type="AlphaFoldDB" id="A0A0W8E4K1"/>
<dbReference type="Pfam" id="PF05949">
    <property type="entry name" value="DUF881"/>
    <property type="match status" value="1"/>
</dbReference>
<comment type="caution">
    <text evidence="2">The sequence shown here is derived from an EMBL/GenBank/DDBJ whole genome shotgun (WGS) entry which is preliminary data.</text>
</comment>
<feature type="coiled-coil region" evidence="1">
    <location>
        <begin position="40"/>
        <end position="91"/>
    </location>
</feature>
<proteinExistence type="predicted"/>
<evidence type="ECO:0000313" key="2">
    <source>
        <dbReference type="EMBL" id="KUG03567.1"/>
    </source>
</evidence>
<evidence type="ECO:0000256" key="1">
    <source>
        <dbReference type="SAM" id="Coils"/>
    </source>
</evidence>
<keyword evidence="1" id="KW-0175">Coiled coil</keyword>
<dbReference type="InterPro" id="IPR010273">
    <property type="entry name" value="DUF881"/>
</dbReference>
<protein>
    <submittedName>
        <fullName evidence="2">Division initiation protein</fullName>
    </submittedName>
</protein>
<sequence length="239" mass="26066">MKSKSAQISIALVCLIMGVLLAVQFKATENYQADLIPERVDELTQKLNTVTKQKDALEEEVLSLRDKLINVRETDKAMKDLQGELQKAQMAAGTIPVEGPGVTVSLNDSNLNMQPGDNANYSIVHDSDLLIIVNELKASGAEAISINGERLTAMSEIRCAGTLILVNWTKIGPPFTIQAIGDPEMLQSGLMLNGGHLSTLKFLGLQTSVQRMENIKLPAYNGPTKIKYALPSQYKEKAE</sequence>
<dbReference type="EMBL" id="LNQE01001877">
    <property type="protein sequence ID" value="KUG03567.1"/>
    <property type="molecule type" value="Genomic_DNA"/>
</dbReference>
<reference evidence="2" key="1">
    <citation type="journal article" date="2015" name="Proc. Natl. Acad. Sci. U.S.A.">
        <title>Networks of energetic and metabolic interactions define dynamics in microbial communities.</title>
        <authorList>
            <person name="Embree M."/>
            <person name="Liu J.K."/>
            <person name="Al-Bassam M.M."/>
            <person name="Zengler K."/>
        </authorList>
    </citation>
    <scope>NUCLEOTIDE SEQUENCE</scope>
</reference>